<evidence type="ECO:0000313" key="1">
    <source>
        <dbReference type="EMBL" id="MBD1549759.1"/>
    </source>
</evidence>
<reference evidence="1" key="1">
    <citation type="submission" date="2020-05" db="EMBL/GenBank/DDBJ databases">
        <title>Identification of trans-AT polyketide cluster in two marine bacteria, producers of a novel glutaramide-containing polyketide sesbanimide D and analogs.</title>
        <authorList>
            <person name="Kacar D."/>
            <person name="Rodriguez P."/>
            <person name="Canedo L."/>
            <person name="Gonzalez E."/>
            <person name="Galan B."/>
            <person name="De La Calle F."/>
            <person name="Garcia J.L."/>
        </authorList>
    </citation>
    <scope>NUCLEOTIDE SEQUENCE</scope>
    <source>
        <strain evidence="1">PHM038</strain>
    </source>
</reference>
<name>A0A926SAR5_9HYPH</name>
<dbReference type="EMBL" id="JABFCZ010000066">
    <property type="protein sequence ID" value="MBD1549759.1"/>
    <property type="molecule type" value="Genomic_DNA"/>
</dbReference>
<proteinExistence type="predicted"/>
<comment type="caution">
    <text evidence="1">The sequence shown here is derived from an EMBL/GenBank/DDBJ whole genome shotgun (WGS) entry which is preliminary data.</text>
</comment>
<accession>A0A926SAR5</accession>
<gene>
    <name evidence="1" type="ORF">HK439_26245</name>
</gene>
<organism evidence="1 2">
    <name type="scientific">Roseibium aggregatum</name>
    <dbReference type="NCBI Taxonomy" id="187304"/>
    <lineage>
        <taxon>Bacteria</taxon>
        <taxon>Pseudomonadati</taxon>
        <taxon>Pseudomonadota</taxon>
        <taxon>Alphaproteobacteria</taxon>
        <taxon>Hyphomicrobiales</taxon>
        <taxon>Stappiaceae</taxon>
        <taxon>Roseibium</taxon>
    </lineage>
</organism>
<dbReference type="RefSeq" id="WP_190294436.1">
    <property type="nucleotide sequence ID" value="NZ_JABFCZ010000066.1"/>
</dbReference>
<dbReference type="AlphaFoldDB" id="A0A926SAR5"/>
<dbReference type="Proteomes" id="UP000598467">
    <property type="component" value="Unassembled WGS sequence"/>
</dbReference>
<evidence type="ECO:0000313" key="2">
    <source>
        <dbReference type="Proteomes" id="UP000598467"/>
    </source>
</evidence>
<protein>
    <submittedName>
        <fullName evidence="1">Uncharacterized protein</fullName>
    </submittedName>
</protein>
<sequence length="357" mass="40028">MTAETMPAKYRVEEFFSHIDMGFLNRRLAISSLGPLRDAFIARQKPGDDHMTRLANDHLLVTMLIDICSEFKAPSLAEALTLGQPRAMFMSTERLEPCPEIRTSDRVTQRVHLEFDYGKPVVISYHTAHIVSDTGRMVLIRGYADGYREAIIGLLHDKGDRFEIEPIVMGAPFIDHPRNAARGGSQAVWCGYDYGEILAEDIAEFSKIRDVTTASADEWMKVMKRTPEAHVKAAIAQLLSEPTKKDWGGEENDHFSSNVTVAERRRTAAFLLKGPTRFEEMTPAMCGKNGDQIYRLTRAGADVSVVQHSHLIGAAVRETLRAMVVTPGHPRFFCVMDGQVTYRLLKAYTFLFKMGTG</sequence>